<reference evidence="7" key="1">
    <citation type="journal article" date="2019" name="Int. J. Syst. Evol. Microbiol.">
        <title>The Global Catalogue of Microorganisms (GCM) 10K type strain sequencing project: providing services to taxonomists for standard genome sequencing and annotation.</title>
        <authorList>
            <consortium name="The Broad Institute Genomics Platform"/>
            <consortium name="The Broad Institute Genome Sequencing Center for Infectious Disease"/>
            <person name="Wu L."/>
            <person name="Ma J."/>
        </authorList>
    </citation>
    <scope>NUCLEOTIDE SEQUENCE [LARGE SCALE GENOMIC DNA]</scope>
    <source>
        <strain evidence="7">KCTC 22558</strain>
    </source>
</reference>
<dbReference type="InterPro" id="IPR052037">
    <property type="entry name" value="LPS_export_LptA"/>
</dbReference>
<feature type="domain" description="Organic solvent tolerance-like N-terminal" evidence="5">
    <location>
        <begin position="35"/>
        <end position="144"/>
    </location>
</feature>
<evidence type="ECO:0000256" key="4">
    <source>
        <dbReference type="SAM" id="SignalP"/>
    </source>
</evidence>
<dbReference type="InterPro" id="IPR014340">
    <property type="entry name" value="LptA"/>
</dbReference>
<keyword evidence="2 4" id="KW-0732">Signal</keyword>
<dbReference type="NCBIfam" id="TIGR03002">
    <property type="entry name" value="outer_YhbN_LptA"/>
    <property type="match status" value="1"/>
</dbReference>
<dbReference type="Proteomes" id="UP000643403">
    <property type="component" value="Unassembled WGS sequence"/>
</dbReference>
<dbReference type="Pfam" id="PF03968">
    <property type="entry name" value="LptD_N"/>
    <property type="match status" value="1"/>
</dbReference>
<dbReference type="PANTHER" id="PTHR36504:SF1">
    <property type="entry name" value="LIPOPOLYSACCHARIDE EXPORT SYSTEM PROTEIN LPTA"/>
    <property type="match status" value="1"/>
</dbReference>
<comment type="caution">
    <text evidence="6">The sequence shown here is derived from an EMBL/GenBank/DDBJ whole genome shotgun (WGS) entry which is preliminary data.</text>
</comment>
<accession>A0ABQ3BTU8</accession>
<keyword evidence="7" id="KW-1185">Reference proteome</keyword>
<dbReference type="PANTHER" id="PTHR36504">
    <property type="entry name" value="LIPOPOLYSACCHARIDE EXPORT SYSTEM PROTEIN LPTA"/>
    <property type="match status" value="1"/>
</dbReference>
<keyword evidence="1" id="KW-0813">Transport</keyword>
<feature type="chain" id="PRO_5046891060" evidence="4">
    <location>
        <begin position="25"/>
        <end position="169"/>
    </location>
</feature>
<protein>
    <submittedName>
        <fullName evidence="6">Lipopolysaccharide export system protein LptA</fullName>
    </submittedName>
</protein>
<keyword evidence="3" id="KW-0574">Periplasm</keyword>
<gene>
    <name evidence="6" type="primary">lptA</name>
    <name evidence="6" type="ORF">GCM10008101_03740</name>
</gene>
<name>A0ABQ3BTU8_9GAMM</name>
<evidence type="ECO:0000256" key="1">
    <source>
        <dbReference type="ARBA" id="ARBA00022448"/>
    </source>
</evidence>
<feature type="signal peptide" evidence="4">
    <location>
        <begin position="1"/>
        <end position="24"/>
    </location>
</feature>
<proteinExistence type="predicted"/>
<dbReference type="InterPro" id="IPR005653">
    <property type="entry name" value="OstA-like_N"/>
</dbReference>
<evidence type="ECO:0000256" key="2">
    <source>
        <dbReference type="ARBA" id="ARBA00022729"/>
    </source>
</evidence>
<organism evidence="6 7">
    <name type="scientific">Cognatilysobacter xinjiangensis</name>
    <dbReference type="NCBI Taxonomy" id="546892"/>
    <lineage>
        <taxon>Bacteria</taxon>
        <taxon>Pseudomonadati</taxon>
        <taxon>Pseudomonadota</taxon>
        <taxon>Gammaproteobacteria</taxon>
        <taxon>Lysobacterales</taxon>
        <taxon>Lysobacteraceae</taxon>
        <taxon>Cognatilysobacter</taxon>
    </lineage>
</organism>
<dbReference type="EMBL" id="BMXY01000001">
    <property type="protein sequence ID" value="GGZ53842.1"/>
    <property type="molecule type" value="Genomic_DNA"/>
</dbReference>
<evidence type="ECO:0000313" key="6">
    <source>
        <dbReference type="EMBL" id="GGZ53842.1"/>
    </source>
</evidence>
<evidence type="ECO:0000256" key="3">
    <source>
        <dbReference type="ARBA" id="ARBA00022764"/>
    </source>
</evidence>
<dbReference type="Gene3D" id="2.60.450.10">
    <property type="entry name" value="Lipopolysaccharide (LPS) transport protein A like domain"/>
    <property type="match status" value="1"/>
</dbReference>
<evidence type="ECO:0000313" key="7">
    <source>
        <dbReference type="Proteomes" id="UP000643403"/>
    </source>
</evidence>
<dbReference type="RefSeq" id="WP_189446631.1">
    <property type="nucleotide sequence ID" value="NZ_BMXY01000001.1"/>
</dbReference>
<evidence type="ECO:0000259" key="5">
    <source>
        <dbReference type="Pfam" id="PF03968"/>
    </source>
</evidence>
<sequence>MKNSRIAIALAALALVAVSGVALARTSDRRQAIDIESGSAVYSTDDSRPTVLAGGVTITQGTLRITSSTAEITMRNGEAVRAVLRGGPVRMSQQLDDGTPMNSVSSTADYDMQADVVVLAGNVSVQQSRGSLNGERVTYNMRSGQVASGGAAGGGRVKMRILPKNSGTP</sequence>